<keyword evidence="2" id="KW-1133">Transmembrane helix</keyword>
<keyword evidence="2" id="KW-0812">Transmembrane</keyword>
<gene>
    <name evidence="3" type="ORF">Dbus_chr2Rg1439</name>
</gene>
<feature type="compositionally biased region" description="Polar residues" evidence="1">
    <location>
        <begin position="774"/>
        <end position="787"/>
    </location>
</feature>
<dbReference type="PANTHER" id="PTHR12300">
    <property type="entry name" value="HVA22-LIKE PROTEINS"/>
    <property type="match status" value="1"/>
</dbReference>
<feature type="compositionally biased region" description="Basic and acidic residues" evidence="1">
    <location>
        <begin position="628"/>
        <end position="638"/>
    </location>
</feature>
<dbReference type="AlphaFoldDB" id="A0A0M4EH65"/>
<dbReference type="InterPro" id="IPR004345">
    <property type="entry name" value="TB2_DP1_HVA22"/>
</dbReference>
<feature type="transmembrane region" description="Helical" evidence="2">
    <location>
        <begin position="160"/>
        <end position="178"/>
    </location>
</feature>
<keyword evidence="4" id="KW-1185">Reference proteome</keyword>
<feature type="region of interest" description="Disordered" evidence="1">
    <location>
        <begin position="732"/>
        <end position="820"/>
    </location>
</feature>
<feature type="region of interest" description="Disordered" evidence="1">
    <location>
        <begin position="384"/>
        <end position="425"/>
    </location>
</feature>
<name>A0A0M4EH65_DROBS</name>
<proteinExistence type="predicted"/>
<sequence>MSRHSYLQEQLLYQPQHPVNLKRLRQQAAALPIYARSYSLEEQQLAQAQAQAQFVPVYNKFIYPHESLNPIYTHDSLNSLSSDYTDYDYETSAGFIVEQAVPPPVASTNVVQNLNALGRLLELLQRLPLPCLSFNTACICSLIMIFIAPRSCAQTLLFPAFRLFFGTLYPAYASYKAVRTKNVKEYVKWMMYWIVFAFFTCIETFTDIFLAWFPFYYEIKVVIVLWLLSPATKGSSTLYRKFVHPMLTRREQEIDEYLNQARERGYSAVLQLGSKGVNYATNVIMQTAIKTIQMASSSATEVRGLQGSQSANNLSGSRDMLDASDLLLPRSSSLTVLESFTDQQRMIITELDEGAVDAGAARLRDLPVRKTRNVRAAGVERLTTKRSTRGSSRNHEVESLPAAVSRKPRRGLREATPDVDGGGNLVQTIKRSYSLSDLSEPDMHRTQDELDEVMASSTVMLRPQPTRLMRQRHQTPVGRSASGTRHSTGMYFTEVDVAGAGKQSGDFNYNIRSTDDISSGYSSAEPVSAPLGNVGVGLSRTSSMTNASKARVKSKRSEQLLEDMRAEVYLENERYFQACRAEMLRQQMPLKIDESEQEQLDSNDDNEFDDDDEDEEQTFYEALASKDSSLEPEQKVEQLSDNEDSFKEALTTASTELTLKEEHVEEAATEDAPKAEQIEEQAAAAKEQELEEKADFNALTATMDPFLLVMTETRPAARPVSPRQLLATLEDIQHSFRAQLQPEMPLPRPKAQHSKGPAPPPPLPPKKERRTPERSAQQTERSRSSGIGQLFKSFKDNVRRGSSSSKDEQLPTTAAKETPI</sequence>
<evidence type="ECO:0000313" key="4">
    <source>
        <dbReference type="Proteomes" id="UP000494163"/>
    </source>
</evidence>
<dbReference type="PANTHER" id="PTHR12300:SF117">
    <property type="entry name" value="LP05237P-RELATED"/>
    <property type="match status" value="1"/>
</dbReference>
<feature type="compositionally biased region" description="Low complexity" evidence="1">
    <location>
        <begin position="648"/>
        <end position="657"/>
    </location>
</feature>
<keyword evidence="2" id="KW-0472">Membrane</keyword>
<feature type="compositionally biased region" description="Basic and acidic residues" evidence="1">
    <location>
        <begin position="658"/>
        <end position="677"/>
    </location>
</feature>
<feature type="transmembrane region" description="Helical" evidence="2">
    <location>
        <begin position="127"/>
        <end position="148"/>
    </location>
</feature>
<protein>
    <submittedName>
        <fullName evidence="3">CG42678</fullName>
    </submittedName>
</protein>
<feature type="region of interest" description="Disordered" evidence="1">
    <location>
        <begin position="595"/>
        <end position="691"/>
    </location>
</feature>
<dbReference type="GO" id="GO:0071782">
    <property type="term" value="C:endoplasmic reticulum tubular network"/>
    <property type="evidence" value="ECO:0007669"/>
    <property type="project" value="TreeGrafter"/>
</dbReference>
<dbReference type="OrthoDB" id="10009287at2759"/>
<dbReference type="GO" id="GO:0008017">
    <property type="term" value="F:microtubule binding"/>
    <property type="evidence" value="ECO:0007669"/>
    <property type="project" value="TreeGrafter"/>
</dbReference>
<feature type="compositionally biased region" description="Acidic residues" evidence="1">
    <location>
        <begin position="595"/>
        <end position="618"/>
    </location>
</feature>
<dbReference type="Proteomes" id="UP000494163">
    <property type="component" value="Chromosome 2R"/>
</dbReference>
<reference evidence="3 4" key="1">
    <citation type="submission" date="2015-08" db="EMBL/GenBank/DDBJ databases">
        <title>Ancestral chromatin configuration constrains chromatin evolution on differentiating sex chromosomes in Drosophila.</title>
        <authorList>
            <person name="Zhou Q."/>
            <person name="Bachtrog D."/>
        </authorList>
    </citation>
    <scope>NUCLEOTIDE SEQUENCE [LARGE SCALE GENOMIC DNA]</scope>
    <source>
        <tissue evidence="3">Whole larvae</tissue>
    </source>
</reference>
<feature type="transmembrane region" description="Helical" evidence="2">
    <location>
        <begin position="190"/>
        <end position="213"/>
    </location>
</feature>
<dbReference type="GO" id="GO:0071786">
    <property type="term" value="P:endoplasmic reticulum tubular network organization"/>
    <property type="evidence" value="ECO:0007669"/>
    <property type="project" value="TreeGrafter"/>
</dbReference>
<evidence type="ECO:0000256" key="1">
    <source>
        <dbReference type="SAM" id="MobiDB-lite"/>
    </source>
</evidence>
<dbReference type="OMA" id="CIPVAMR"/>
<feature type="compositionally biased region" description="Basic and acidic residues" evidence="1">
    <location>
        <begin position="793"/>
        <end position="809"/>
    </location>
</feature>
<dbReference type="EMBL" id="CP012524">
    <property type="protein sequence ID" value="ALC41860.1"/>
    <property type="molecule type" value="Genomic_DNA"/>
</dbReference>
<evidence type="ECO:0000313" key="3">
    <source>
        <dbReference type="EMBL" id="ALC41860.1"/>
    </source>
</evidence>
<organism evidence="3 4">
    <name type="scientific">Drosophila busckii</name>
    <name type="common">Fruit fly</name>
    <dbReference type="NCBI Taxonomy" id="30019"/>
    <lineage>
        <taxon>Eukaryota</taxon>
        <taxon>Metazoa</taxon>
        <taxon>Ecdysozoa</taxon>
        <taxon>Arthropoda</taxon>
        <taxon>Hexapoda</taxon>
        <taxon>Insecta</taxon>
        <taxon>Pterygota</taxon>
        <taxon>Neoptera</taxon>
        <taxon>Endopterygota</taxon>
        <taxon>Diptera</taxon>
        <taxon>Brachycera</taxon>
        <taxon>Muscomorpha</taxon>
        <taxon>Ephydroidea</taxon>
        <taxon>Drosophilidae</taxon>
        <taxon>Drosophila</taxon>
    </lineage>
</organism>
<dbReference type="GO" id="GO:0005789">
    <property type="term" value="C:endoplasmic reticulum membrane"/>
    <property type="evidence" value="ECO:0007669"/>
    <property type="project" value="TreeGrafter"/>
</dbReference>
<dbReference type="STRING" id="30019.A0A0M4EH65"/>
<accession>A0A0M4EH65</accession>
<dbReference type="Pfam" id="PF03134">
    <property type="entry name" value="TB2_DP1_HVA22"/>
    <property type="match status" value="1"/>
</dbReference>
<dbReference type="GO" id="GO:0005881">
    <property type="term" value="C:cytoplasmic microtubule"/>
    <property type="evidence" value="ECO:0007669"/>
    <property type="project" value="TreeGrafter"/>
</dbReference>
<evidence type="ECO:0000256" key="2">
    <source>
        <dbReference type="SAM" id="Phobius"/>
    </source>
</evidence>